<dbReference type="EMBL" id="NLAX01000701">
    <property type="protein sequence ID" value="PKS07552.1"/>
    <property type="molecule type" value="Genomic_DNA"/>
</dbReference>
<dbReference type="VEuPathDB" id="FungiDB:jhhlp_006156"/>
<accession>A0A2N3N5A2</accession>
<reference evidence="6 7" key="1">
    <citation type="journal article" date="2017" name="G3 (Bethesda)">
        <title>First Draft Genome Sequence of the Pathogenic Fungus Lomentospora prolificans (Formerly Scedosporium prolificans).</title>
        <authorList>
            <person name="Luo R."/>
            <person name="Zimin A."/>
            <person name="Workman R."/>
            <person name="Fan Y."/>
            <person name="Pertea G."/>
            <person name="Grossman N."/>
            <person name="Wear M.P."/>
            <person name="Jia B."/>
            <person name="Miller H."/>
            <person name="Casadevall A."/>
            <person name="Timp W."/>
            <person name="Zhang S.X."/>
            <person name="Salzberg S.L."/>
        </authorList>
    </citation>
    <scope>NUCLEOTIDE SEQUENCE [LARGE SCALE GENOMIC DNA]</scope>
    <source>
        <strain evidence="6 7">JHH-5317</strain>
    </source>
</reference>
<dbReference type="PROSITE" id="PS51792">
    <property type="entry name" value="YIPPEE"/>
    <property type="match status" value="1"/>
</dbReference>
<dbReference type="AlphaFoldDB" id="A0A2N3N5A2"/>
<evidence type="ECO:0000313" key="7">
    <source>
        <dbReference type="Proteomes" id="UP000233524"/>
    </source>
</evidence>
<dbReference type="STRING" id="41688.A0A2N3N5A2"/>
<evidence type="ECO:0000313" key="6">
    <source>
        <dbReference type="EMBL" id="PKS07552.1"/>
    </source>
</evidence>
<evidence type="ECO:0000256" key="4">
    <source>
        <dbReference type="SAM" id="MobiDB-lite"/>
    </source>
</evidence>
<name>A0A2N3N5A2_9PEZI</name>
<evidence type="ECO:0000256" key="1">
    <source>
        <dbReference type="ARBA" id="ARBA00005613"/>
    </source>
</evidence>
<organism evidence="6 7">
    <name type="scientific">Lomentospora prolificans</name>
    <dbReference type="NCBI Taxonomy" id="41688"/>
    <lineage>
        <taxon>Eukaryota</taxon>
        <taxon>Fungi</taxon>
        <taxon>Dikarya</taxon>
        <taxon>Ascomycota</taxon>
        <taxon>Pezizomycotina</taxon>
        <taxon>Sordariomycetes</taxon>
        <taxon>Hypocreomycetidae</taxon>
        <taxon>Microascales</taxon>
        <taxon>Microascaceae</taxon>
        <taxon>Lomentospora</taxon>
    </lineage>
</organism>
<feature type="compositionally biased region" description="Basic and acidic residues" evidence="4">
    <location>
        <begin position="162"/>
        <end position="172"/>
    </location>
</feature>
<keyword evidence="2" id="KW-0479">Metal-binding</keyword>
<keyword evidence="7" id="KW-1185">Reference proteome</keyword>
<feature type="domain" description="Yippee" evidence="5">
    <location>
        <begin position="40"/>
        <end position="151"/>
    </location>
</feature>
<dbReference type="GO" id="GO:0046872">
    <property type="term" value="F:metal ion binding"/>
    <property type="evidence" value="ECO:0007669"/>
    <property type="project" value="UniProtKB-KW"/>
</dbReference>
<gene>
    <name evidence="6" type="ORF">jhhlp_006156</name>
</gene>
<comment type="caution">
    <text evidence="6">The sequence shown here is derived from an EMBL/GenBank/DDBJ whole genome shotgun (WGS) entry which is preliminary data.</text>
</comment>
<protein>
    <recommendedName>
        <fullName evidence="5">Yippee domain-containing protein</fullName>
    </recommendedName>
</protein>
<keyword evidence="3" id="KW-0862">Zinc</keyword>
<dbReference type="InParanoid" id="A0A2N3N5A2"/>
<feature type="compositionally biased region" description="Acidic residues" evidence="4">
    <location>
        <begin position="173"/>
        <end position="187"/>
    </location>
</feature>
<dbReference type="Proteomes" id="UP000233524">
    <property type="component" value="Unassembled WGS sequence"/>
</dbReference>
<evidence type="ECO:0000256" key="2">
    <source>
        <dbReference type="ARBA" id="ARBA00022723"/>
    </source>
</evidence>
<dbReference type="InterPro" id="IPR034751">
    <property type="entry name" value="Yippee"/>
</dbReference>
<dbReference type="PANTHER" id="PTHR13848">
    <property type="entry name" value="PROTEIN YIPPEE-LIKE CG15309-RELATED"/>
    <property type="match status" value="1"/>
</dbReference>
<dbReference type="InterPro" id="IPR039058">
    <property type="entry name" value="Yippee_fam"/>
</dbReference>
<evidence type="ECO:0000256" key="3">
    <source>
        <dbReference type="ARBA" id="ARBA00022833"/>
    </source>
</evidence>
<comment type="similarity">
    <text evidence="1">Belongs to the yippee family.</text>
</comment>
<dbReference type="Pfam" id="PF03226">
    <property type="entry name" value="Yippee-Mis18"/>
    <property type="match status" value="1"/>
</dbReference>
<proteinExistence type="inferred from homology"/>
<dbReference type="OrthoDB" id="6407410at2759"/>
<evidence type="ECO:0000259" key="5">
    <source>
        <dbReference type="PROSITE" id="PS51792"/>
    </source>
</evidence>
<sequence>MGKDKTSPRPALPTFLLPSLKFPLRPGRSIDFSLFSSQPDTLRCSTCSTDLAFASQIISKGFTGRHGRAYLVAPPADPAAPSSYSTADLINIRVARCESRQLVTGWHTVADISCQVCHTKLGWKYVDAKEHSQRYKVGKFILETERVHTYKSWEDVPASPSEDGKNGRKEGSGEAEADVEFDSDDEDECDEIFAGTWDPEVVAKRRSVQVGYDRE</sequence>
<feature type="region of interest" description="Disordered" evidence="4">
    <location>
        <begin position="153"/>
        <end position="187"/>
    </location>
</feature>
<dbReference type="InterPro" id="IPR004910">
    <property type="entry name" value="Yippee/Mis18/Cereblon"/>
</dbReference>